<evidence type="ECO:0000256" key="1">
    <source>
        <dbReference type="ARBA" id="ARBA00004328"/>
    </source>
</evidence>
<evidence type="ECO:0000256" key="5">
    <source>
        <dbReference type="HAMAP-Rule" id="MF_04117"/>
    </source>
</evidence>
<gene>
    <name evidence="6" type="primary">23</name>
    <name evidence="6" type="ORF">Acj9p185</name>
</gene>
<sequence length="545" mass="58692">MTTENTIVEGAIAIAQEAEAPAKVLTESEKLIAKWVPLLEAEGLPEIDQSKHKILSKIFENQEKDFETGTEYRDTEIVKAFSGFLTEAEIGGDHGYDATNIAAGQTSGAVTQIGPAVMGMVRRAIPHLIAFDICGVQPLSGPTGQIFSLRSVYGKDPLAAGAKEALHPMFSPDTMHSGQGAAEAFTTIAAGDVLAIGDIKRHDFTDTGRVYVQTVKGVTVDAAATTPELLDVEVKKLLEAGTVAEIGEGMATSVAELQEGFNGSTGNQWNEMGFRIDKQSCEVKSRQLKAQYSIELAQDLKAVHGMDADAELAGILATEIMLEINREIIDWINFSAQVGKTGWTQTPGSKAGVFDFQDPIDVKGARWAGEAYKALLIQIDKEASEIARQTGRGMGNFIIASRNVVMALAQVDERVSPAAQGLATGMNYDTTKATFAGVLGGRYRIYIDQYARQDYFTIGFKGSSELDAGIYYSPYVPLTPLRGSDPKNFQPVMGFKTRYAVGINPFANSAEQAPAGNRRISNGMPTIENSAGKNAYFRKVYVKGI</sequence>
<comment type="subunit">
    <text evidence="5">Homohexamer. Interacts with the portal protein. Interacts with the capsid vertex protein that forms pentamers.</text>
</comment>
<dbReference type="Pfam" id="PF07068">
    <property type="entry name" value="Gp23"/>
    <property type="match status" value="1"/>
</dbReference>
<protein>
    <recommendedName>
        <fullName evidence="5">Major capsid protein</fullName>
    </recommendedName>
    <alternativeName>
        <fullName evidence="5">Major head protein</fullName>
    </alternativeName>
    <alternativeName>
        <fullName evidence="5">gp23</fullName>
    </alternativeName>
    <component>
        <recommendedName>
            <fullName evidence="5">Mature major capsid protein</fullName>
        </recommendedName>
        <alternativeName>
            <fullName evidence="5">gp23*</fullName>
        </alternativeName>
    </component>
</protein>
<dbReference type="EMBL" id="HM004124">
    <property type="protein sequence ID" value="ADG60085.1"/>
    <property type="molecule type" value="Genomic_DNA"/>
</dbReference>
<name>E5EPW9_9CAUD</name>
<comment type="subcellular location">
    <subcellularLocation>
        <location evidence="1">Virion</location>
    </subcellularLocation>
</comment>
<dbReference type="Proteomes" id="UP000008731">
    <property type="component" value="Segment"/>
</dbReference>
<feature type="site" description="Cleavage" evidence="5">
    <location>
        <begin position="87"/>
        <end position="88"/>
    </location>
</feature>
<comment type="similarity">
    <text evidence="5">Belongs to the Tevenvirinae major capsid protein family.</text>
</comment>
<dbReference type="GeneID" id="9926619"/>
<accession>E5EPW9</accession>
<dbReference type="InterPro" id="IPR038997">
    <property type="entry name" value="CAPSID_Myoviridae"/>
</dbReference>
<proteinExistence type="inferred from homology"/>
<dbReference type="OrthoDB" id="2241at10239"/>
<evidence type="ECO:0000256" key="3">
    <source>
        <dbReference type="ARBA" id="ARBA00022844"/>
    </source>
</evidence>
<dbReference type="InterPro" id="IPR010762">
    <property type="entry name" value="Gp23/Gp24_T4-like"/>
</dbReference>
<comment type="subcellular location">
    <molecule>Mature major capsid protein</molecule>
    <subcellularLocation>
        <location evidence="5">Virion</location>
    </subcellularLocation>
    <text evidence="5">Part of the icosahedric capsid shell of the mature virion.</text>
</comment>
<evidence type="ECO:0000256" key="2">
    <source>
        <dbReference type="ARBA" id="ARBA00022561"/>
    </source>
</evidence>
<dbReference type="RefSeq" id="YP_004010322.1">
    <property type="nucleotide sequence ID" value="NC_014663.1"/>
</dbReference>
<keyword evidence="3 5" id="KW-0946">Virion</keyword>
<evidence type="ECO:0000313" key="6">
    <source>
        <dbReference type="EMBL" id="ADG60085.1"/>
    </source>
</evidence>
<comment type="PTM">
    <text evidence="5">A proteolytic cleavage by the prohead core protein protease gives rise to the mature major capsid protein during virus maturation.</text>
</comment>
<dbReference type="KEGG" id="vg:9926619"/>
<reference evidence="6 7" key="1">
    <citation type="journal article" date="2010" name="Virol. J.">
        <title>Genomes of the T4-related bacteriophages as windows on microbial genome evolution.</title>
        <authorList>
            <person name="Petrov V.M."/>
            <person name="Ratnayaka S."/>
            <person name="Nolan J.M."/>
            <person name="Miller E.S."/>
            <person name="Karam J.D."/>
        </authorList>
    </citation>
    <scope>NUCLEOTIDE SEQUENCE [LARGE SCALE GENOMIC DNA]</scope>
</reference>
<keyword evidence="7" id="KW-1185">Reference proteome</keyword>
<evidence type="ECO:0000313" key="7">
    <source>
        <dbReference type="Proteomes" id="UP000008731"/>
    </source>
</evidence>
<dbReference type="GO" id="GO:0019028">
    <property type="term" value="C:viral capsid"/>
    <property type="evidence" value="ECO:0007669"/>
    <property type="project" value="UniProtKB-UniRule"/>
</dbReference>
<keyword evidence="4 5" id="KW-0426">Late protein</keyword>
<organism evidence="6 7">
    <name type="scientific">Acinetobacter phage Acj9</name>
    <dbReference type="NCBI Taxonomy" id="760939"/>
    <lineage>
        <taxon>Viruses</taxon>
        <taxon>Duplodnaviria</taxon>
        <taxon>Heunggongvirae</taxon>
        <taxon>Uroviricota</taxon>
        <taxon>Caudoviricetes</taxon>
        <taxon>Pantevenvirales</taxon>
        <taxon>Straboviridae</taxon>
        <taxon>Twarogvirinae</taxon>
        <taxon>Acajnonavirus</taxon>
        <taxon>Acajnonavirus acj9</taxon>
    </lineage>
</organism>
<evidence type="ECO:0000256" key="4">
    <source>
        <dbReference type="ARBA" id="ARBA00022921"/>
    </source>
</evidence>
<feature type="chain" id="PRO_5023261649" description="Mature major capsid protein" evidence="5">
    <location>
        <begin position="88"/>
        <end position="545"/>
    </location>
</feature>
<comment type="function">
    <text evidence="5">Major capsid protein that self-associates to form hexamers, building most of the capsid in association with pentons made of the capsid vertex protein and one dodecamer of the portal protein.</text>
</comment>
<comment type="subcellular location">
    <molecule>Major capsid protein</molecule>
    <subcellularLocation>
        <location evidence="5">Virion</location>
    </subcellularLocation>
    <text evidence="5">Part of the icosahedric capsid shell of the immature virion.</text>
</comment>
<keyword evidence="2 5" id="KW-0167">Capsid protein</keyword>
<feature type="chain" id="PRO_5023261650" description="Major capsid protein" evidence="5">
    <location>
        <begin position="1"/>
        <end position="545"/>
    </location>
</feature>
<dbReference type="HAMAP" id="MF_04117">
    <property type="entry name" value="CAPSID_H_T4"/>
    <property type="match status" value="1"/>
</dbReference>